<accession>A0A7J9BJX8</accession>
<name>A0A7J9BJX8_GOSGO</name>
<dbReference type="OrthoDB" id="992533at2759"/>
<dbReference type="AlphaFoldDB" id="A0A7J9BJX8"/>
<proteinExistence type="predicted"/>
<dbReference type="Proteomes" id="UP000593579">
    <property type="component" value="Unassembled WGS sequence"/>
</dbReference>
<sequence>MKKEMICMDAKLMFLWKRWISQLHNCNHLETKMIPHFQKRKKKIFDASEHIYSTSFTDAATFWWKTYKPLALK</sequence>
<dbReference type="EMBL" id="JABEZY010000004">
    <property type="protein sequence ID" value="MBA0736461.1"/>
    <property type="molecule type" value="Genomic_DNA"/>
</dbReference>
<evidence type="ECO:0000313" key="2">
    <source>
        <dbReference type="Proteomes" id="UP000593579"/>
    </source>
</evidence>
<reference evidence="1 2" key="1">
    <citation type="journal article" date="2019" name="Genome Biol. Evol.">
        <title>Insights into the evolution of the New World diploid cottons (Gossypium, subgenus Houzingenia) based on genome sequencing.</title>
        <authorList>
            <person name="Grover C.E."/>
            <person name="Arick M.A. 2nd"/>
            <person name="Thrash A."/>
            <person name="Conover J.L."/>
            <person name="Sanders W.S."/>
            <person name="Peterson D.G."/>
            <person name="Frelichowski J.E."/>
            <person name="Scheffler J.A."/>
            <person name="Scheffler B.E."/>
            <person name="Wendel J.F."/>
        </authorList>
    </citation>
    <scope>NUCLEOTIDE SEQUENCE [LARGE SCALE GENOMIC DNA]</scope>
    <source>
        <strain evidence="1">5</strain>
        <tissue evidence="1">Leaf</tissue>
    </source>
</reference>
<gene>
    <name evidence="1" type="ORF">Gogos_010012</name>
</gene>
<organism evidence="1 2">
    <name type="scientific">Gossypium gossypioides</name>
    <name type="common">Mexican cotton</name>
    <name type="synonym">Selera gossypioides</name>
    <dbReference type="NCBI Taxonomy" id="34282"/>
    <lineage>
        <taxon>Eukaryota</taxon>
        <taxon>Viridiplantae</taxon>
        <taxon>Streptophyta</taxon>
        <taxon>Embryophyta</taxon>
        <taxon>Tracheophyta</taxon>
        <taxon>Spermatophyta</taxon>
        <taxon>Magnoliopsida</taxon>
        <taxon>eudicotyledons</taxon>
        <taxon>Gunneridae</taxon>
        <taxon>Pentapetalae</taxon>
        <taxon>rosids</taxon>
        <taxon>malvids</taxon>
        <taxon>Malvales</taxon>
        <taxon>Malvaceae</taxon>
        <taxon>Malvoideae</taxon>
        <taxon>Gossypium</taxon>
    </lineage>
</organism>
<evidence type="ECO:0000313" key="1">
    <source>
        <dbReference type="EMBL" id="MBA0736461.1"/>
    </source>
</evidence>
<protein>
    <submittedName>
        <fullName evidence="1">Uncharacterized protein</fullName>
    </submittedName>
</protein>
<comment type="caution">
    <text evidence="1">The sequence shown here is derived from an EMBL/GenBank/DDBJ whole genome shotgun (WGS) entry which is preliminary data.</text>
</comment>
<keyword evidence="2" id="KW-1185">Reference proteome</keyword>